<dbReference type="InterPro" id="IPR003347">
    <property type="entry name" value="JmjC_dom"/>
</dbReference>
<proteinExistence type="predicted"/>
<name>A0A9P4S924_9PEZI</name>
<dbReference type="PANTHER" id="PTHR12461:SF99">
    <property type="entry name" value="BIFUNCTIONAL PEPTIDASE AND (3S)-LYSYL HYDROXYLASE JMJD7"/>
    <property type="match status" value="1"/>
</dbReference>
<comment type="caution">
    <text evidence="3">The sequence shown here is derived from an EMBL/GenBank/DDBJ whole genome shotgun (WGS) entry which is preliminary data.</text>
</comment>
<feature type="compositionally biased region" description="Basic and acidic residues" evidence="1">
    <location>
        <begin position="360"/>
        <end position="374"/>
    </location>
</feature>
<dbReference type="Pfam" id="PF13621">
    <property type="entry name" value="Cupin_8"/>
    <property type="match status" value="1"/>
</dbReference>
<sequence>MTEFRSNDAAIAELITSYNELNFDSIDELSEEPSPLDFMRYVARNRPFVVRDGAATWTARKKWNKTYLKSAMGDSDVNVAITPFGNADSPLELDSGELVFVKPYERDEPFSSFIDYVSTQEKANQNGDRRHPDHDPDIELANVKYAQTQNDNLRNEYSALFSDVPKDIPFARIALERSPEAINFWLGNSLTTTALHKDNYENIYVQILGAKHFLLLPPTTYPCINEQPLPSYTYKSHPPPSIPPTSSLIPAVLPSPLLLIPTPDDPPSSVPFPTYDPSTPSIRPTQFSHLCKPLHVTLEAGDMLYLPALWFHRVSQSGSEEGVSVAVNYWYDMDFTGAFYTASSFIRTVGLAATETEEAVGKMGERKSQLRETAEGELEN</sequence>
<feature type="region of interest" description="Disordered" evidence="1">
    <location>
        <begin position="360"/>
        <end position="380"/>
    </location>
</feature>
<dbReference type="EMBL" id="MU006097">
    <property type="protein sequence ID" value="KAF2838292.1"/>
    <property type="molecule type" value="Genomic_DNA"/>
</dbReference>
<dbReference type="AlphaFoldDB" id="A0A9P4S924"/>
<dbReference type="PANTHER" id="PTHR12461">
    <property type="entry name" value="HYPOXIA-INDUCIBLE FACTOR 1 ALPHA INHIBITOR-RELATED"/>
    <property type="match status" value="1"/>
</dbReference>
<protein>
    <submittedName>
        <fullName evidence="3">Clavaminate synthase-like protein</fullName>
    </submittedName>
</protein>
<evidence type="ECO:0000256" key="1">
    <source>
        <dbReference type="SAM" id="MobiDB-lite"/>
    </source>
</evidence>
<evidence type="ECO:0000313" key="4">
    <source>
        <dbReference type="Proteomes" id="UP000799429"/>
    </source>
</evidence>
<feature type="domain" description="JmjC" evidence="2">
    <location>
        <begin position="153"/>
        <end position="346"/>
    </location>
</feature>
<reference evidence="3" key="1">
    <citation type="journal article" date="2020" name="Stud. Mycol.">
        <title>101 Dothideomycetes genomes: a test case for predicting lifestyles and emergence of pathogens.</title>
        <authorList>
            <person name="Haridas S."/>
            <person name="Albert R."/>
            <person name="Binder M."/>
            <person name="Bloem J."/>
            <person name="Labutti K."/>
            <person name="Salamov A."/>
            <person name="Andreopoulos B."/>
            <person name="Baker S."/>
            <person name="Barry K."/>
            <person name="Bills G."/>
            <person name="Bluhm B."/>
            <person name="Cannon C."/>
            <person name="Castanera R."/>
            <person name="Culley D."/>
            <person name="Daum C."/>
            <person name="Ezra D."/>
            <person name="Gonzalez J."/>
            <person name="Henrissat B."/>
            <person name="Kuo A."/>
            <person name="Liang C."/>
            <person name="Lipzen A."/>
            <person name="Lutzoni F."/>
            <person name="Magnuson J."/>
            <person name="Mondo S."/>
            <person name="Nolan M."/>
            <person name="Ohm R."/>
            <person name="Pangilinan J."/>
            <person name="Park H.-J."/>
            <person name="Ramirez L."/>
            <person name="Alfaro M."/>
            <person name="Sun H."/>
            <person name="Tritt A."/>
            <person name="Yoshinaga Y."/>
            <person name="Zwiers L.-H."/>
            <person name="Turgeon B."/>
            <person name="Goodwin S."/>
            <person name="Spatafora J."/>
            <person name="Crous P."/>
            <person name="Grigoriev I."/>
        </authorList>
    </citation>
    <scope>NUCLEOTIDE SEQUENCE</scope>
    <source>
        <strain evidence="3">CBS 101060</strain>
    </source>
</reference>
<dbReference type="InterPro" id="IPR014710">
    <property type="entry name" value="RmlC-like_jellyroll"/>
</dbReference>
<dbReference type="SUPFAM" id="SSF51197">
    <property type="entry name" value="Clavaminate synthase-like"/>
    <property type="match status" value="1"/>
</dbReference>
<dbReference type="Gene3D" id="2.60.120.10">
    <property type="entry name" value="Jelly Rolls"/>
    <property type="match status" value="1"/>
</dbReference>
<dbReference type="OrthoDB" id="415358at2759"/>
<evidence type="ECO:0000313" key="3">
    <source>
        <dbReference type="EMBL" id="KAF2838292.1"/>
    </source>
</evidence>
<evidence type="ECO:0000259" key="2">
    <source>
        <dbReference type="PROSITE" id="PS51184"/>
    </source>
</evidence>
<accession>A0A9P4S924</accession>
<dbReference type="Proteomes" id="UP000799429">
    <property type="component" value="Unassembled WGS sequence"/>
</dbReference>
<gene>
    <name evidence="3" type="ORF">M501DRAFT_1011879</name>
</gene>
<keyword evidence="4" id="KW-1185">Reference proteome</keyword>
<organism evidence="3 4">
    <name type="scientific">Patellaria atrata CBS 101060</name>
    <dbReference type="NCBI Taxonomy" id="1346257"/>
    <lineage>
        <taxon>Eukaryota</taxon>
        <taxon>Fungi</taxon>
        <taxon>Dikarya</taxon>
        <taxon>Ascomycota</taxon>
        <taxon>Pezizomycotina</taxon>
        <taxon>Dothideomycetes</taxon>
        <taxon>Dothideomycetes incertae sedis</taxon>
        <taxon>Patellariales</taxon>
        <taxon>Patellariaceae</taxon>
        <taxon>Patellaria</taxon>
    </lineage>
</organism>
<dbReference type="PROSITE" id="PS51184">
    <property type="entry name" value="JMJC"/>
    <property type="match status" value="1"/>
</dbReference>
<dbReference type="InterPro" id="IPR041667">
    <property type="entry name" value="Cupin_8"/>
</dbReference>
<dbReference type="SMART" id="SM00558">
    <property type="entry name" value="JmjC"/>
    <property type="match status" value="1"/>
</dbReference>